<dbReference type="Proteomes" id="UP000195442">
    <property type="component" value="Unassembled WGS sequence"/>
</dbReference>
<keyword evidence="1" id="KW-0812">Transmembrane</keyword>
<protein>
    <submittedName>
        <fullName evidence="2">Uncharacterized protein</fullName>
    </submittedName>
</protein>
<keyword evidence="1" id="KW-1133">Transmembrane helix</keyword>
<dbReference type="AlphaFoldDB" id="A0A1R4HD62"/>
<keyword evidence="3" id="KW-1185">Reference proteome</keyword>
<evidence type="ECO:0000256" key="1">
    <source>
        <dbReference type="SAM" id="Phobius"/>
    </source>
</evidence>
<feature type="transmembrane region" description="Helical" evidence="1">
    <location>
        <begin position="20"/>
        <end position="38"/>
    </location>
</feature>
<organism evidence="2 3">
    <name type="scientific">Crenothrix polyspora</name>
    <dbReference type="NCBI Taxonomy" id="360316"/>
    <lineage>
        <taxon>Bacteria</taxon>
        <taxon>Pseudomonadati</taxon>
        <taxon>Pseudomonadota</taxon>
        <taxon>Gammaproteobacteria</taxon>
        <taxon>Methylococcales</taxon>
        <taxon>Crenotrichaceae</taxon>
        <taxon>Crenothrix</taxon>
    </lineage>
</organism>
<sequence>MPHIGGAEALSASFEKTRATMHHLLAVGAFASLINIGAMGRLC</sequence>
<name>A0A1R4HD62_9GAMM</name>
<dbReference type="EMBL" id="FUKJ01000311">
    <property type="protein sequence ID" value="SJM94156.1"/>
    <property type="molecule type" value="Genomic_DNA"/>
</dbReference>
<accession>A0A1R4HD62</accession>
<proteinExistence type="predicted"/>
<dbReference type="RefSeq" id="WP_256969585.1">
    <property type="nucleotide sequence ID" value="NZ_FUKJ01000311.1"/>
</dbReference>
<keyword evidence="1" id="KW-0472">Membrane</keyword>
<evidence type="ECO:0000313" key="2">
    <source>
        <dbReference type="EMBL" id="SJM94156.1"/>
    </source>
</evidence>
<gene>
    <name evidence="2" type="ORF">CRENPOLYSF2_3790001</name>
</gene>
<evidence type="ECO:0000313" key="3">
    <source>
        <dbReference type="Proteomes" id="UP000195442"/>
    </source>
</evidence>
<reference evidence="3" key="1">
    <citation type="submission" date="2017-02" db="EMBL/GenBank/DDBJ databases">
        <authorList>
            <person name="Daims H."/>
        </authorList>
    </citation>
    <scope>NUCLEOTIDE SEQUENCE [LARGE SCALE GENOMIC DNA]</scope>
</reference>